<accession>A0A9J6P7B1</accession>
<proteinExistence type="predicted"/>
<keyword evidence="4" id="KW-1185">Reference proteome</keyword>
<evidence type="ECO:0000313" key="3">
    <source>
        <dbReference type="EMBL" id="MCM1991849.1"/>
    </source>
</evidence>
<name>A0A9J6P7B1_9CLOT</name>
<protein>
    <submittedName>
        <fullName evidence="3">PucR family transcriptional regulator ligand-binding domain-containing protein</fullName>
    </submittedName>
</protein>
<evidence type="ECO:0000313" key="4">
    <source>
        <dbReference type="Proteomes" id="UP001056429"/>
    </source>
</evidence>
<reference evidence="3" key="1">
    <citation type="journal article" date="2021" name="mSystems">
        <title>Bacteria and Archaea Synergistically Convert Glycine Betaine to Biogenic Methane in the Formosa Cold Seep of the South China Sea.</title>
        <authorList>
            <person name="Li L."/>
            <person name="Zhang W."/>
            <person name="Zhang S."/>
            <person name="Song L."/>
            <person name="Sun Q."/>
            <person name="Zhang H."/>
            <person name="Xiang H."/>
            <person name="Dong X."/>
        </authorList>
    </citation>
    <scope>NUCLEOTIDE SEQUENCE</scope>
    <source>
        <strain evidence="3">ZWT</strain>
    </source>
</reference>
<dbReference type="EMBL" id="JAGSOJ010000004">
    <property type="protein sequence ID" value="MCM1991849.1"/>
    <property type="molecule type" value="Genomic_DNA"/>
</dbReference>
<dbReference type="InterPro" id="IPR012914">
    <property type="entry name" value="PucR_dom"/>
</dbReference>
<dbReference type="InterPro" id="IPR051448">
    <property type="entry name" value="CdaR-like_regulators"/>
</dbReference>
<evidence type="ECO:0000259" key="2">
    <source>
        <dbReference type="Pfam" id="PF13556"/>
    </source>
</evidence>
<feature type="domain" description="Purine catabolism PurC-like" evidence="1">
    <location>
        <begin position="8"/>
        <end position="127"/>
    </location>
</feature>
<dbReference type="PANTHER" id="PTHR33744">
    <property type="entry name" value="CARBOHYDRATE DIACID REGULATOR"/>
    <property type="match status" value="1"/>
</dbReference>
<sequence>MAIRIRDILTDKLYREFRVEAGIVGIGNKISKVGILDHEAEDVITSSFTEGEFILTTLLLVKDHPEGLYDIVERLIDVKASGLAIKDIYFDSIKHNVKELADRKGFPIFIYSEVYMEDIILDIANKIKIDTINKRIESKIEEILLNEEEALLITQIANEINPYFKEKTIAMYCRLAEEEFGNGFKIFNCDKQHKVIPFREGTLIIYTFDSSENRTMDSMKIFLKELGYDERYIIGVSTINDQLGRLSYAIKESMYGYDYGRINNQQLVFFEQLGTDMLLLPLLDNVWVKKYYNTHISSIKKYDEENNTDLLETATVYVNNRGNMKATARDINQHDNTIRYRIQKIYQMISDNIGKDIGYEELALAIRIHKLIKGCM</sequence>
<dbReference type="Pfam" id="PF13556">
    <property type="entry name" value="HTH_30"/>
    <property type="match status" value="1"/>
</dbReference>
<dbReference type="RefSeq" id="WP_250860985.1">
    <property type="nucleotide sequence ID" value="NZ_JAGSOJ010000004.1"/>
</dbReference>
<organism evidence="3 4">
    <name type="scientific">Oceanirhabdus seepicola</name>
    <dbReference type="NCBI Taxonomy" id="2828781"/>
    <lineage>
        <taxon>Bacteria</taxon>
        <taxon>Bacillati</taxon>
        <taxon>Bacillota</taxon>
        <taxon>Clostridia</taxon>
        <taxon>Eubacteriales</taxon>
        <taxon>Clostridiaceae</taxon>
        <taxon>Oceanirhabdus</taxon>
    </lineage>
</organism>
<dbReference type="InterPro" id="IPR042070">
    <property type="entry name" value="PucR_C-HTH_sf"/>
</dbReference>
<reference evidence="3" key="2">
    <citation type="submission" date="2021-04" db="EMBL/GenBank/DDBJ databases">
        <authorList>
            <person name="Dong X."/>
        </authorList>
    </citation>
    <scope>NUCLEOTIDE SEQUENCE</scope>
    <source>
        <strain evidence="3">ZWT</strain>
    </source>
</reference>
<dbReference type="Proteomes" id="UP001056429">
    <property type="component" value="Unassembled WGS sequence"/>
</dbReference>
<evidence type="ECO:0000259" key="1">
    <source>
        <dbReference type="Pfam" id="PF07905"/>
    </source>
</evidence>
<dbReference type="AlphaFoldDB" id="A0A9J6P7B1"/>
<gene>
    <name evidence="3" type="ORF">KDK92_19085</name>
</gene>
<feature type="domain" description="PucR C-terminal helix-turn-helix" evidence="2">
    <location>
        <begin position="310"/>
        <end position="367"/>
    </location>
</feature>
<dbReference type="InterPro" id="IPR025736">
    <property type="entry name" value="PucR_C-HTH_dom"/>
</dbReference>
<dbReference type="PANTHER" id="PTHR33744:SF1">
    <property type="entry name" value="DNA-BINDING TRANSCRIPTIONAL ACTIVATOR ADER"/>
    <property type="match status" value="1"/>
</dbReference>
<dbReference type="Gene3D" id="1.10.10.2840">
    <property type="entry name" value="PucR C-terminal helix-turn-helix domain"/>
    <property type="match status" value="1"/>
</dbReference>
<dbReference type="Pfam" id="PF07905">
    <property type="entry name" value="PucR"/>
    <property type="match status" value="1"/>
</dbReference>
<comment type="caution">
    <text evidence="3">The sequence shown here is derived from an EMBL/GenBank/DDBJ whole genome shotgun (WGS) entry which is preliminary data.</text>
</comment>